<evidence type="ECO:0000256" key="2">
    <source>
        <dbReference type="ARBA" id="ARBA00022475"/>
    </source>
</evidence>
<gene>
    <name evidence="7" type="ORF">CLV47_107122</name>
</gene>
<keyword evidence="3 6" id="KW-0812">Transmembrane</keyword>
<evidence type="ECO:0000313" key="7">
    <source>
        <dbReference type="EMBL" id="PRZ41994.1"/>
    </source>
</evidence>
<dbReference type="RefSeq" id="WP_106348939.1">
    <property type="nucleotide sequence ID" value="NZ_PVUE01000007.1"/>
</dbReference>
<organism evidence="7 8">
    <name type="scientific">Antricoccus suffuscus</name>
    <dbReference type="NCBI Taxonomy" id="1629062"/>
    <lineage>
        <taxon>Bacteria</taxon>
        <taxon>Bacillati</taxon>
        <taxon>Actinomycetota</taxon>
        <taxon>Actinomycetes</taxon>
        <taxon>Geodermatophilales</taxon>
        <taxon>Antricoccaceae</taxon>
        <taxon>Antricoccus</taxon>
    </lineage>
</organism>
<dbReference type="Pfam" id="PF03899">
    <property type="entry name" value="ATP-synt_I"/>
    <property type="match status" value="1"/>
</dbReference>
<sequence length="132" mass="13693">MESDVYPPVSAPDNLRRSAIVSAVLGVVGVVLLSFAGHPVMGVFGVLGLALGAANNWLLQRSVAAYAAEGVSKKRFRGGVMVRLGGITLVAFAIGLLIRPDGLSIFVGLAVFQLVMLIGAAVPVFRSLRPPP</sequence>
<keyword evidence="5 6" id="KW-0472">Membrane</keyword>
<name>A0A2T1A0D6_9ACTN</name>
<dbReference type="OrthoDB" id="3689128at2"/>
<feature type="transmembrane region" description="Helical" evidence="6">
    <location>
        <begin position="104"/>
        <end position="125"/>
    </location>
</feature>
<reference evidence="7 8" key="1">
    <citation type="submission" date="2018-03" db="EMBL/GenBank/DDBJ databases">
        <title>Genomic Encyclopedia of Archaeal and Bacterial Type Strains, Phase II (KMG-II): from individual species to whole genera.</title>
        <authorList>
            <person name="Goeker M."/>
        </authorList>
    </citation>
    <scope>NUCLEOTIDE SEQUENCE [LARGE SCALE GENOMIC DNA]</scope>
    <source>
        <strain evidence="7 8">DSM 100065</strain>
    </source>
</reference>
<protein>
    <submittedName>
        <fullName evidence="7">Uncharacterized protein</fullName>
    </submittedName>
</protein>
<dbReference type="AlphaFoldDB" id="A0A2T1A0D6"/>
<keyword evidence="8" id="KW-1185">Reference proteome</keyword>
<evidence type="ECO:0000256" key="5">
    <source>
        <dbReference type="ARBA" id="ARBA00023136"/>
    </source>
</evidence>
<feature type="transmembrane region" description="Helical" evidence="6">
    <location>
        <begin position="19"/>
        <end position="36"/>
    </location>
</feature>
<dbReference type="EMBL" id="PVUE01000007">
    <property type="protein sequence ID" value="PRZ41994.1"/>
    <property type="molecule type" value="Genomic_DNA"/>
</dbReference>
<feature type="transmembrane region" description="Helical" evidence="6">
    <location>
        <begin position="42"/>
        <end position="59"/>
    </location>
</feature>
<feature type="transmembrane region" description="Helical" evidence="6">
    <location>
        <begin position="80"/>
        <end position="98"/>
    </location>
</feature>
<accession>A0A2T1A0D6</accession>
<evidence type="ECO:0000256" key="1">
    <source>
        <dbReference type="ARBA" id="ARBA00004651"/>
    </source>
</evidence>
<dbReference type="Proteomes" id="UP000237752">
    <property type="component" value="Unassembled WGS sequence"/>
</dbReference>
<keyword evidence="2" id="KW-1003">Cell membrane</keyword>
<comment type="subcellular location">
    <subcellularLocation>
        <location evidence="1">Cell membrane</location>
        <topology evidence="1">Multi-pass membrane protein</topology>
    </subcellularLocation>
</comment>
<evidence type="ECO:0000256" key="4">
    <source>
        <dbReference type="ARBA" id="ARBA00022989"/>
    </source>
</evidence>
<dbReference type="InterPro" id="IPR005598">
    <property type="entry name" value="ATP_synth_I"/>
</dbReference>
<evidence type="ECO:0000256" key="3">
    <source>
        <dbReference type="ARBA" id="ARBA00022692"/>
    </source>
</evidence>
<evidence type="ECO:0000256" key="6">
    <source>
        <dbReference type="SAM" id="Phobius"/>
    </source>
</evidence>
<comment type="caution">
    <text evidence="7">The sequence shown here is derived from an EMBL/GenBank/DDBJ whole genome shotgun (WGS) entry which is preliminary data.</text>
</comment>
<evidence type="ECO:0000313" key="8">
    <source>
        <dbReference type="Proteomes" id="UP000237752"/>
    </source>
</evidence>
<keyword evidence="4 6" id="KW-1133">Transmembrane helix</keyword>
<proteinExistence type="predicted"/>